<dbReference type="CDD" id="cd14688">
    <property type="entry name" value="bZIP_YAP"/>
    <property type="match status" value="1"/>
</dbReference>
<comment type="caution">
    <text evidence="2">The sequence shown here is derived from an EMBL/GenBank/DDBJ whole genome shotgun (WGS) entry which is preliminary data.</text>
</comment>
<dbReference type="OrthoDB" id="3555317at2759"/>
<accession>A0A9W9VLW5</accession>
<evidence type="ECO:0000256" key="1">
    <source>
        <dbReference type="SAM" id="MobiDB-lite"/>
    </source>
</evidence>
<dbReference type="RefSeq" id="XP_056585301.1">
    <property type="nucleotide sequence ID" value="XM_056721166.1"/>
</dbReference>
<dbReference type="Proteomes" id="UP001147752">
    <property type="component" value="Unassembled WGS sequence"/>
</dbReference>
<reference evidence="2" key="1">
    <citation type="submission" date="2022-12" db="EMBL/GenBank/DDBJ databases">
        <authorList>
            <person name="Petersen C."/>
        </authorList>
    </citation>
    <scope>NUCLEOTIDE SEQUENCE</scope>
    <source>
        <strain evidence="2">IBT 3081</strain>
    </source>
</reference>
<reference evidence="2" key="2">
    <citation type="journal article" date="2023" name="IMA Fungus">
        <title>Comparative genomic study of the Penicillium genus elucidates a diverse pangenome and 15 lateral gene transfer events.</title>
        <authorList>
            <person name="Petersen C."/>
            <person name="Sorensen T."/>
            <person name="Nielsen M.R."/>
            <person name="Sondergaard T.E."/>
            <person name="Sorensen J.L."/>
            <person name="Fitzpatrick D.A."/>
            <person name="Frisvad J.C."/>
            <person name="Nielsen K.L."/>
        </authorList>
    </citation>
    <scope>NUCLEOTIDE SEQUENCE</scope>
    <source>
        <strain evidence="2">IBT 3081</strain>
    </source>
</reference>
<dbReference type="SUPFAM" id="SSF57959">
    <property type="entry name" value="Leucine zipper domain"/>
    <property type="match status" value="1"/>
</dbReference>
<dbReference type="Gene3D" id="1.20.5.170">
    <property type="match status" value="1"/>
</dbReference>
<dbReference type="AlphaFoldDB" id="A0A9W9VLW5"/>
<keyword evidence="3" id="KW-1185">Reference proteome</keyword>
<sequence length="483" mass="53355">MRNISLSDSTLSAEDLLPSTYLLQGHSLQTSDFGEGPSGHNIISPGTRNSDPERNHNPSGPYEQLGQTQGQNLLRSSQSAKGSSRKKRGRPRKDDNDQTEELPADRRRAQIRLAQRAYRTRQEGALLKYEARITQLETGMKKMNAAISSFGQNLGETGILATHPDLHAHIRNILETCNNVSEEAGLTTAQDQVPYSTAEGGSTSSCVPQKQGQEHLSSSLAPLYSPHRSPVITLLNPSPWSTIGDPPMPLGPASPLLFDIPTTSVVELSQFIRQLRLACAYHAYISLRNSSVRLEDLRRKFRFLLSILTREELTSYFEASVQARIYPERMTKWQALPFFAVGGAGTHYISSSPSVSNSHNASQGDYNQPSIRENPLTEFSPEVQEQMDGKWFDIRDLEGFLQERGVHFIGRAPGSSTEARRGVSMQAASPVHLIKSKTIAALNQLPELISSPIGLVDMCICLGRSPGWRPLDVEKALRMSLWA</sequence>
<organism evidence="2 3">
    <name type="scientific">Penicillium concentricum</name>
    <dbReference type="NCBI Taxonomy" id="293559"/>
    <lineage>
        <taxon>Eukaryota</taxon>
        <taxon>Fungi</taxon>
        <taxon>Dikarya</taxon>
        <taxon>Ascomycota</taxon>
        <taxon>Pezizomycotina</taxon>
        <taxon>Eurotiomycetes</taxon>
        <taxon>Eurotiomycetidae</taxon>
        <taxon>Eurotiales</taxon>
        <taxon>Aspergillaceae</taxon>
        <taxon>Penicillium</taxon>
    </lineage>
</organism>
<name>A0A9W9VLW5_9EURO</name>
<gene>
    <name evidence="2" type="ORF">N7517_003436</name>
</gene>
<dbReference type="InterPro" id="IPR046347">
    <property type="entry name" value="bZIP_sf"/>
</dbReference>
<feature type="region of interest" description="Disordered" evidence="1">
    <location>
        <begin position="28"/>
        <end position="107"/>
    </location>
</feature>
<dbReference type="GO" id="GO:0003700">
    <property type="term" value="F:DNA-binding transcription factor activity"/>
    <property type="evidence" value="ECO:0007669"/>
    <property type="project" value="InterPro"/>
</dbReference>
<dbReference type="GeneID" id="81460349"/>
<evidence type="ECO:0008006" key="4">
    <source>
        <dbReference type="Google" id="ProtNLM"/>
    </source>
</evidence>
<dbReference type="PANTHER" id="PTHR40618:SF1">
    <property type="entry name" value="B-ZIP TRANSCRIPTION FACTOR (EUROFUNG)"/>
    <property type="match status" value="1"/>
</dbReference>
<feature type="compositionally biased region" description="Polar residues" evidence="1">
    <location>
        <begin position="65"/>
        <end position="74"/>
    </location>
</feature>
<dbReference type="PANTHER" id="PTHR40618">
    <property type="entry name" value="B-ZIP TRANSCRIPTION FACTOR (EUROFUNG)-RELATED"/>
    <property type="match status" value="1"/>
</dbReference>
<dbReference type="EMBL" id="JAPZBT010000001">
    <property type="protein sequence ID" value="KAJ5385525.1"/>
    <property type="molecule type" value="Genomic_DNA"/>
</dbReference>
<evidence type="ECO:0000313" key="3">
    <source>
        <dbReference type="Proteomes" id="UP001147752"/>
    </source>
</evidence>
<proteinExistence type="predicted"/>
<protein>
    <recommendedName>
        <fullName evidence="4">BZIP domain-containing protein</fullName>
    </recommendedName>
</protein>
<evidence type="ECO:0000313" key="2">
    <source>
        <dbReference type="EMBL" id="KAJ5385525.1"/>
    </source>
</evidence>